<evidence type="ECO:0000313" key="3">
    <source>
        <dbReference type="Proteomes" id="UP000444960"/>
    </source>
</evidence>
<dbReference type="GO" id="GO:0005886">
    <property type="term" value="C:plasma membrane"/>
    <property type="evidence" value="ECO:0007669"/>
    <property type="project" value="TreeGrafter"/>
</dbReference>
<feature type="transmembrane region" description="Helical" evidence="1">
    <location>
        <begin position="232"/>
        <end position="254"/>
    </location>
</feature>
<evidence type="ECO:0000256" key="1">
    <source>
        <dbReference type="SAM" id="Phobius"/>
    </source>
</evidence>
<dbReference type="RefSeq" id="WP_161897136.1">
    <property type="nucleotide sequence ID" value="NZ_BJOV01000005.1"/>
</dbReference>
<feature type="transmembrane region" description="Helical" evidence="1">
    <location>
        <begin position="260"/>
        <end position="280"/>
    </location>
</feature>
<keyword evidence="1" id="KW-1133">Transmembrane helix</keyword>
<feature type="transmembrane region" description="Helical" evidence="1">
    <location>
        <begin position="127"/>
        <end position="144"/>
    </location>
</feature>
<feature type="transmembrane region" description="Helical" evidence="1">
    <location>
        <begin position="192"/>
        <end position="211"/>
    </location>
</feature>
<evidence type="ECO:0000313" key="2">
    <source>
        <dbReference type="EMBL" id="GEE03650.1"/>
    </source>
</evidence>
<protein>
    <submittedName>
        <fullName evidence="2">Allantoin permease</fullName>
    </submittedName>
</protein>
<feature type="transmembrane region" description="Helical" evidence="1">
    <location>
        <begin position="23"/>
        <end position="44"/>
    </location>
</feature>
<feature type="transmembrane region" description="Helical" evidence="1">
    <location>
        <begin position="151"/>
        <end position="172"/>
    </location>
</feature>
<proteinExistence type="predicted"/>
<comment type="caution">
    <text evidence="2">The sequence shown here is derived from an EMBL/GenBank/DDBJ whole genome shotgun (WGS) entry which is preliminary data.</text>
</comment>
<dbReference type="OrthoDB" id="9056232at2"/>
<feature type="transmembrane region" description="Helical" evidence="1">
    <location>
        <begin position="339"/>
        <end position="358"/>
    </location>
</feature>
<dbReference type="GO" id="GO:0015209">
    <property type="term" value="F:cytosine transmembrane transporter activity"/>
    <property type="evidence" value="ECO:0007669"/>
    <property type="project" value="InterPro"/>
</dbReference>
<keyword evidence="1" id="KW-0812">Transmembrane</keyword>
<accession>A0A7I9VF61</accession>
<reference evidence="3" key="1">
    <citation type="submission" date="2019-06" db="EMBL/GenBank/DDBJ databases">
        <title>Gordonia isolated from sludge of a wastewater treatment plant.</title>
        <authorList>
            <person name="Tamura T."/>
            <person name="Aoyama K."/>
            <person name="Kang Y."/>
            <person name="Saito S."/>
            <person name="Akiyama N."/>
            <person name="Yazawa K."/>
            <person name="Gonoi T."/>
            <person name="Mikami Y."/>
        </authorList>
    </citation>
    <scope>NUCLEOTIDE SEQUENCE [LARGE SCALE GENOMIC DNA]</scope>
    <source>
        <strain evidence="3">NBRC 107696</strain>
    </source>
</reference>
<name>A0A7I9VF61_9ACTN</name>
<dbReference type="PANTHER" id="PTHR30569:SF0">
    <property type="entry name" value="CYTOSINE PERMEASE"/>
    <property type="match status" value="1"/>
</dbReference>
<feature type="transmembrane region" description="Helical" evidence="1">
    <location>
        <begin position="400"/>
        <end position="420"/>
    </location>
</feature>
<feature type="transmembrane region" description="Helical" evidence="1">
    <location>
        <begin position="84"/>
        <end position="107"/>
    </location>
</feature>
<organism evidence="2 3">
    <name type="scientific">Gordonia spumicola</name>
    <dbReference type="NCBI Taxonomy" id="589161"/>
    <lineage>
        <taxon>Bacteria</taxon>
        <taxon>Bacillati</taxon>
        <taxon>Actinomycetota</taxon>
        <taxon>Actinomycetes</taxon>
        <taxon>Mycobacteriales</taxon>
        <taxon>Gordoniaceae</taxon>
        <taxon>Gordonia</taxon>
    </lineage>
</organism>
<dbReference type="AlphaFoldDB" id="A0A7I9VF61"/>
<dbReference type="Gene3D" id="1.10.4160.10">
    <property type="entry name" value="Hydantoin permease"/>
    <property type="match status" value="1"/>
</dbReference>
<keyword evidence="1" id="KW-0472">Membrane</keyword>
<dbReference type="InterPro" id="IPR030191">
    <property type="entry name" value="CodB"/>
</dbReference>
<feature type="transmembrane region" description="Helical" evidence="1">
    <location>
        <begin position="50"/>
        <end position="72"/>
    </location>
</feature>
<gene>
    <name evidence="2" type="ORF">nbrc107696_40960</name>
</gene>
<dbReference type="Proteomes" id="UP000444960">
    <property type="component" value="Unassembled WGS sequence"/>
</dbReference>
<sequence length="440" mass="46763">MADTELQEQEAAEPIGKWSLSMAWWSLFSAMFWLYLSAASAAAYGPKTTVVGLILTIVSYGAVNAVLATYSLRTGNTVKSVSQLLFGRAGAVIASLLLAVTALYYGVFEGSVIAHTLQIQFGGDVKIWYAVCVAYAVPLAFGGVRDWLDRLNGFLLPFYVVGLVALVVFATVKQGYPTGWLSAAGPASPIPGWLGSYAIFMGVWVMMMFTMDFASMGRPADAGFHRRATFGPLFYACTFGVNGLIGIYIVTAFGKGGTEGGVVEAVLGSLGLVGVVLIVISQTRINTANYYLASSNFENVVRSVFGIDLPRIVWVVICGVAAFSLMLTDVLSYLLTAMAWQAVLIVAWVSVVLVRILLRRDWRSDAPTGDEPTLRPLAAAWFIASAVGVTLHQQTEFPGLSAAAPVVTFAVGAGLGWLLVSMDRSPAAGGTASREPLTTA</sequence>
<keyword evidence="3" id="KW-1185">Reference proteome</keyword>
<dbReference type="EMBL" id="BJOV01000005">
    <property type="protein sequence ID" value="GEE03650.1"/>
    <property type="molecule type" value="Genomic_DNA"/>
</dbReference>
<feature type="transmembrane region" description="Helical" evidence="1">
    <location>
        <begin position="312"/>
        <end position="333"/>
    </location>
</feature>
<dbReference type="PANTHER" id="PTHR30569">
    <property type="entry name" value="CYTOSINE TRANSPORTER CODB"/>
    <property type="match status" value="1"/>
</dbReference>